<dbReference type="GO" id="GO:0051539">
    <property type="term" value="F:4 iron, 4 sulfur cluster binding"/>
    <property type="evidence" value="ECO:0007669"/>
    <property type="project" value="UniProtKB-KW"/>
</dbReference>
<evidence type="ECO:0000256" key="2">
    <source>
        <dbReference type="ARBA" id="ARBA00001966"/>
    </source>
</evidence>
<evidence type="ECO:0000256" key="11">
    <source>
        <dbReference type="ARBA" id="ARBA00023014"/>
    </source>
</evidence>
<evidence type="ECO:0000256" key="8">
    <source>
        <dbReference type="ARBA" id="ARBA00022763"/>
    </source>
</evidence>
<dbReference type="EMBL" id="UINC01186174">
    <property type="protein sequence ID" value="SVD98275.1"/>
    <property type="molecule type" value="Genomic_DNA"/>
</dbReference>
<keyword evidence="12" id="KW-0234">DNA repair</keyword>
<dbReference type="PANTHER" id="PTHR42944">
    <property type="entry name" value="ADENINE DNA GLYCOSYLASE"/>
    <property type="match status" value="1"/>
</dbReference>
<dbReference type="GO" id="GO:0032357">
    <property type="term" value="F:oxidized purine DNA binding"/>
    <property type="evidence" value="ECO:0007669"/>
    <property type="project" value="TreeGrafter"/>
</dbReference>
<keyword evidence="6" id="KW-0004">4Fe-4S</keyword>
<keyword evidence="13" id="KW-0326">Glycosidase</keyword>
<sequence>ANGMTHALKDKTKQLLAWYDIHRRKFPWRAEPDKDPNVYYVWISEIMLQQTRTTTAIPYFNRFITRWPTLKALACAPRDEVLHAWSGLGYYARARNLHACAQALVKLHGGSFPSSVKDLRLLPGIGPYTAAAISAIAFNQPAVVIDANVERIMARLFTIPKPTSQAKPQIKKLALKIFPAERPGDFAQGLMDLGAQVCTPKNPVCGDCPWSGGCKAKKSGNPECWPIRNPKTPKKTKFGIVFWVEHPSGAVLLRKR</sequence>
<dbReference type="PANTHER" id="PTHR42944:SF1">
    <property type="entry name" value="ADENINE DNA GLYCOSYLASE"/>
    <property type="match status" value="1"/>
</dbReference>
<keyword evidence="11" id="KW-0411">Iron-sulfur</keyword>
<dbReference type="InterPro" id="IPR000445">
    <property type="entry name" value="HhH_motif"/>
</dbReference>
<evidence type="ECO:0000259" key="14">
    <source>
        <dbReference type="SMART" id="SM00478"/>
    </source>
</evidence>
<evidence type="ECO:0000256" key="1">
    <source>
        <dbReference type="ARBA" id="ARBA00000843"/>
    </source>
</evidence>
<feature type="non-terminal residue" evidence="15">
    <location>
        <position position="1"/>
    </location>
</feature>
<dbReference type="Gene3D" id="1.10.340.30">
    <property type="entry name" value="Hypothetical protein, domain 2"/>
    <property type="match status" value="1"/>
</dbReference>
<dbReference type="Gene3D" id="1.10.1670.10">
    <property type="entry name" value="Helix-hairpin-Helix base-excision DNA repair enzymes (C-terminal)"/>
    <property type="match status" value="1"/>
</dbReference>
<dbReference type="GO" id="GO:0006298">
    <property type="term" value="P:mismatch repair"/>
    <property type="evidence" value="ECO:0007669"/>
    <property type="project" value="TreeGrafter"/>
</dbReference>
<evidence type="ECO:0000313" key="15">
    <source>
        <dbReference type="EMBL" id="SVD98275.1"/>
    </source>
</evidence>
<comment type="similarity">
    <text evidence="3">Belongs to the Nth/MutY family.</text>
</comment>
<dbReference type="SMART" id="SM00478">
    <property type="entry name" value="ENDO3c"/>
    <property type="match status" value="1"/>
</dbReference>
<organism evidence="15">
    <name type="scientific">marine metagenome</name>
    <dbReference type="NCBI Taxonomy" id="408172"/>
    <lineage>
        <taxon>unclassified sequences</taxon>
        <taxon>metagenomes</taxon>
        <taxon>ecological metagenomes</taxon>
    </lineage>
</organism>
<dbReference type="FunFam" id="1.10.340.30:FF:000002">
    <property type="entry name" value="Adenine DNA glycosylase"/>
    <property type="match status" value="1"/>
</dbReference>
<evidence type="ECO:0000256" key="6">
    <source>
        <dbReference type="ARBA" id="ARBA00022485"/>
    </source>
</evidence>
<dbReference type="EC" id="3.2.2.31" evidence="4"/>
<evidence type="ECO:0000256" key="10">
    <source>
        <dbReference type="ARBA" id="ARBA00023004"/>
    </source>
</evidence>
<dbReference type="InterPro" id="IPR011257">
    <property type="entry name" value="DNA_glycosylase"/>
</dbReference>
<evidence type="ECO:0000256" key="7">
    <source>
        <dbReference type="ARBA" id="ARBA00022723"/>
    </source>
</evidence>
<dbReference type="InterPro" id="IPR004036">
    <property type="entry name" value="Endonuclease-III-like_CS2"/>
</dbReference>
<comment type="cofactor">
    <cofactor evidence="2">
        <name>[4Fe-4S] cluster</name>
        <dbReference type="ChEBI" id="CHEBI:49883"/>
    </cofactor>
</comment>
<evidence type="ECO:0000256" key="4">
    <source>
        <dbReference type="ARBA" id="ARBA00012045"/>
    </source>
</evidence>
<dbReference type="PROSITE" id="PS01155">
    <property type="entry name" value="ENDONUCLEASE_III_2"/>
    <property type="match status" value="1"/>
</dbReference>
<dbReference type="InterPro" id="IPR003651">
    <property type="entry name" value="Endonuclease3_FeS-loop_motif"/>
</dbReference>
<evidence type="ECO:0000256" key="5">
    <source>
        <dbReference type="ARBA" id="ARBA00022023"/>
    </source>
</evidence>
<keyword evidence="9" id="KW-0378">Hydrolase</keyword>
<feature type="non-terminal residue" evidence="15">
    <location>
        <position position="256"/>
    </location>
</feature>
<dbReference type="GO" id="GO:0046872">
    <property type="term" value="F:metal ion binding"/>
    <property type="evidence" value="ECO:0007669"/>
    <property type="project" value="UniProtKB-KW"/>
</dbReference>
<dbReference type="CDD" id="cd00056">
    <property type="entry name" value="ENDO3c"/>
    <property type="match status" value="1"/>
</dbReference>
<dbReference type="GO" id="GO:0000701">
    <property type="term" value="F:purine-specific mismatch base pair DNA N-glycosylase activity"/>
    <property type="evidence" value="ECO:0007669"/>
    <property type="project" value="UniProtKB-EC"/>
</dbReference>
<name>A0A382ZTA8_9ZZZZ</name>
<proteinExistence type="inferred from homology"/>
<dbReference type="GO" id="GO:0006284">
    <property type="term" value="P:base-excision repair"/>
    <property type="evidence" value="ECO:0007669"/>
    <property type="project" value="InterPro"/>
</dbReference>
<dbReference type="Pfam" id="PF10576">
    <property type="entry name" value="EndIII_4Fe-2S"/>
    <property type="match status" value="1"/>
</dbReference>
<evidence type="ECO:0000256" key="13">
    <source>
        <dbReference type="ARBA" id="ARBA00023295"/>
    </source>
</evidence>
<dbReference type="Pfam" id="PF00730">
    <property type="entry name" value="HhH-GPD"/>
    <property type="match status" value="1"/>
</dbReference>
<dbReference type="SUPFAM" id="SSF48150">
    <property type="entry name" value="DNA-glycosylase"/>
    <property type="match status" value="1"/>
</dbReference>
<dbReference type="GO" id="GO:0035485">
    <property type="term" value="F:adenine/guanine mispair binding"/>
    <property type="evidence" value="ECO:0007669"/>
    <property type="project" value="TreeGrafter"/>
</dbReference>
<evidence type="ECO:0000256" key="9">
    <source>
        <dbReference type="ARBA" id="ARBA00022801"/>
    </source>
</evidence>
<keyword evidence="10" id="KW-0408">Iron</keyword>
<accession>A0A382ZTA8</accession>
<feature type="domain" description="HhH-GPD" evidence="14">
    <location>
        <begin position="47"/>
        <end position="196"/>
    </location>
</feature>
<keyword evidence="7" id="KW-0479">Metal-binding</keyword>
<dbReference type="InterPro" id="IPR044298">
    <property type="entry name" value="MIG/MutY"/>
</dbReference>
<protein>
    <recommendedName>
        <fullName evidence="5">Adenine DNA glycosylase</fullName>
        <ecNumber evidence="4">3.2.2.31</ecNumber>
    </recommendedName>
</protein>
<dbReference type="AlphaFoldDB" id="A0A382ZTA8"/>
<keyword evidence="8" id="KW-0227">DNA damage</keyword>
<gene>
    <name evidence="15" type="ORF">METZ01_LOCUS451129</name>
</gene>
<dbReference type="InterPro" id="IPR003265">
    <property type="entry name" value="HhH-GPD_domain"/>
</dbReference>
<dbReference type="InterPro" id="IPR023170">
    <property type="entry name" value="HhH_base_excis_C"/>
</dbReference>
<dbReference type="Pfam" id="PF00633">
    <property type="entry name" value="HHH"/>
    <property type="match status" value="1"/>
</dbReference>
<dbReference type="GO" id="GO:0034039">
    <property type="term" value="F:8-oxo-7,8-dihydroguanine DNA N-glycosylase activity"/>
    <property type="evidence" value="ECO:0007669"/>
    <property type="project" value="TreeGrafter"/>
</dbReference>
<evidence type="ECO:0000256" key="3">
    <source>
        <dbReference type="ARBA" id="ARBA00008343"/>
    </source>
</evidence>
<comment type="catalytic activity">
    <reaction evidence="1">
        <text>Hydrolyzes free adenine bases from 7,8-dihydro-8-oxoguanine:adenine mismatched double-stranded DNA, leaving an apurinic site.</text>
        <dbReference type="EC" id="3.2.2.31"/>
    </reaction>
</comment>
<evidence type="ECO:0000256" key="12">
    <source>
        <dbReference type="ARBA" id="ARBA00023204"/>
    </source>
</evidence>
<reference evidence="15" key="1">
    <citation type="submission" date="2018-05" db="EMBL/GenBank/DDBJ databases">
        <authorList>
            <person name="Lanie J.A."/>
            <person name="Ng W.-L."/>
            <person name="Kazmierczak K.M."/>
            <person name="Andrzejewski T.M."/>
            <person name="Davidsen T.M."/>
            <person name="Wayne K.J."/>
            <person name="Tettelin H."/>
            <person name="Glass J.I."/>
            <person name="Rusch D."/>
            <person name="Podicherti R."/>
            <person name="Tsui H.-C.T."/>
            <person name="Winkler M.E."/>
        </authorList>
    </citation>
    <scope>NUCLEOTIDE SEQUENCE</scope>
</reference>